<protein>
    <submittedName>
        <fullName evidence="2">Uncharacterized protein</fullName>
    </submittedName>
</protein>
<feature type="compositionally biased region" description="Basic and acidic residues" evidence="1">
    <location>
        <begin position="28"/>
        <end position="37"/>
    </location>
</feature>
<dbReference type="EMBL" id="AP028911">
    <property type="protein sequence ID" value="BES91916.1"/>
    <property type="molecule type" value="Genomic_DNA"/>
</dbReference>
<keyword evidence="3" id="KW-1185">Reference proteome</keyword>
<evidence type="ECO:0000313" key="2">
    <source>
        <dbReference type="EMBL" id="BES91916.1"/>
    </source>
</evidence>
<sequence length="78" mass="8843">MPAQTILAMQLSWRKPKVIGESTGPVPTKDRSTQKATDRYEIPARQMLLIGHHRKIAAMGIITFNSFTLCQIDHDHED</sequence>
<organism evidence="2 3">
    <name type="scientific">Nesidiocoris tenuis</name>
    <dbReference type="NCBI Taxonomy" id="355587"/>
    <lineage>
        <taxon>Eukaryota</taxon>
        <taxon>Metazoa</taxon>
        <taxon>Ecdysozoa</taxon>
        <taxon>Arthropoda</taxon>
        <taxon>Hexapoda</taxon>
        <taxon>Insecta</taxon>
        <taxon>Pterygota</taxon>
        <taxon>Neoptera</taxon>
        <taxon>Paraneoptera</taxon>
        <taxon>Hemiptera</taxon>
        <taxon>Heteroptera</taxon>
        <taxon>Panheteroptera</taxon>
        <taxon>Cimicomorpha</taxon>
        <taxon>Miridae</taxon>
        <taxon>Dicyphina</taxon>
        <taxon>Nesidiocoris</taxon>
    </lineage>
</organism>
<proteinExistence type="predicted"/>
<feature type="region of interest" description="Disordered" evidence="1">
    <location>
        <begin position="18"/>
        <end position="37"/>
    </location>
</feature>
<accession>A0ABN7AI30</accession>
<dbReference type="Proteomes" id="UP001307889">
    <property type="component" value="Chromosome 3"/>
</dbReference>
<evidence type="ECO:0000313" key="3">
    <source>
        <dbReference type="Proteomes" id="UP001307889"/>
    </source>
</evidence>
<reference evidence="2 3" key="1">
    <citation type="submission" date="2023-09" db="EMBL/GenBank/DDBJ databases">
        <title>Nesidiocoris tenuis whole genome shotgun sequence.</title>
        <authorList>
            <person name="Shibata T."/>
            <person name="Shimoda M."/>
            <person name="Kobayashi T."/>
            <person name="Uehara T."/>
        </authorList>
    </citation>
    <scope>NUCLEOTIDE SEQUENCE [LARGE SCALE GENOMIC DNA]</scope>
    <source>
        <strain evidence="2 3">Japan</strain>
    </source>
</reference>
<name>A0ABN7AI30_9HEMI</name>
<gene>
    <name evidence="2" type="ORF">NTJ_04724</name>
</gene>
<evidence type="ECO:0000256" key="1">
    <source>
        <dbReference type="SAM" id="MobiDB-lite"/>
    </source>
</evidence>